<dbReference type="Pfam" id="PF20651">
    <property type="entry name" value="EXOC6_Sec15_N"/>
    <property type="match status" value="1"/>
</dbReference>
<dbReference type="Proteomes" id="UP000593564">
    <property type="component" value="Unassembled WGS sequence"/>
</dbReference>
<dbReference type="GO" id="GO:0090522">
    <property type="term" value="P:vesicle tethering involved in exocytosis"/>
    <property type="evidence" value="ECO:0007669"/>
    <property type="project" value="InterPro"/>
</dbReference>
<dbReference type="GO" id="GO:0006886">
    <property type="term" value="P:intracellular protein transport"/>
    <property type="evidence" value="ECO:0007669"/>
    <property type="project" value="InterPro"/>
</dbReference>
<dbReference type="InterPro" id="IPR048359">
    <property type="entry name" value="EXOC6_Sec15_N"/>
</dbReference>
<accession>A0A7J7I6F4</accession>
<evidence type="ECO:0000259" key="1">
    <source>
        <dbReference type="Pfam" id="PF20651"/>
    </source>
</evidence>
<organism evidence="2 3">
    <name type="scientific">Camellia sinensis</name>
    <name type="common">Tea plant</name>
    <name type="synonym">Thea sinensis</name>
    <dbReference type="NCBI Taxonomy" id="4442"/>
    <lineage>
        <taxon>Eukaryota</taxon>
        <taxon>Viridiplantae</taxon>
        <taxon>Streptophyta</taxon>
        <taxon>Embryophyta</taxon>
        <taxon>Tracheophyta</taxon>
        <taxon>Spermatophyta</taxon>
        <taxon>Magnoliopsida</taxon>
        <taxon>eudicotyledons</taxon>
        <taxon>Gunneridae</taxon>
        <taxon>Pentapetalae</taxon>
        <taxon>asterids</taxon>
        <taxon>Ericales</taxon>
        <taxon>Theaceae</taxon>
        <taxon>Camellia</taxon>
    </lineage>
</organism>
<evidence type="ECO:0000313" key="3">
    <source>
        <dbReference type="Proteomes" id="UP000593564"/>
    </source>
</evidence>
<feature type="domain" description="Exocyst complex component EXOC6/Sec15 N-terminal" evidence="1">
    <location>
        <begin position="3"/>
        <end position="74"/>
    </location>
</feature>
<evidence type="ECO:0000313" key="2">
    <source>
        <dbReference type="EMBL" id="KAF5959718.1"/>
    </source>
</evidence>
<dbReference type="EMBL" id="JACBKZ010000001">
    <property type="protein sequence ID" value="KAF5959718.1"/>
    <property type="molecule type" value="Genomic_DNA"/>
</dbReference>
<sequence length="92" mass="10670">MSSNCVLVLDLCVKCNNHISEGRFYPALKTIDLIKKVYLQNIPVKVLRMLIEERIPIIKSHIEKKVISQVIEDMLAHQRNRVIQGLKILHIL</sequence>
<dbReference type="AlphaFoldDB" id="A0A7J7I6F4"/>
<reference evidence="2 3" key="2">
    <citation type="submission" date="2020-07" db="EMBL/GenBank/DDBJ databases">
        <title>Genome assembly of wild tea tree DASZ reveals pedigree and selection history of tea varieties.</title>
        <authorList>
            <person name="Zhang W."/>
        </authorList>
    </citation>
    <scope>NUCLEOTIDE SEQUENCE [LARGE SCALE GENOMIC DNA]</scope>
    <source>
        <strain evidence="3">cv. G240</strain>
        <tissue evidence="2">Leaf</tissue>
    </source>
</reference>
<dbReference type="GO" id="GO:0000145">
    <property type="term" value="C:exocyst"/>
    <property type="evidence" value="ECO:0007669"/>
    <property type="project" value="TreeGrafter"/>
</dbReference>
<gene>
    <name evidence="2" type="ORF">HYC85_000927</name>
</gene>
<dbReference type="InterPro" id="IPR007225">
    <property type="entry name" value="EXOC6/Sec15"/>
</dbReference>
<keyword evidence="3" id="KW-1185">Reference proteome</keyword>
<protein>
    <recommendedName>
        <fullName evidence="1">Exocyst complex component EXOC6/Sec15 N-terminal domain-containing protein</fullName>
    </recommendedName>
</protein>
<proteinExistence type="predicted"/>
<name>A0A7J7I6F4_CAMSI</name>
<dbReference type="GO" id="GO:0006893">
    <property type="term" value="P:Golgi to plasma membrane transport"/>
    <property type="evidence" value="ECO:0007669"/>
    <property type="project" value="TreeGrafter"/>
</dbReference>
<dbReference type="PANTHER" id="PTHR12702">
    <property type="entry name" value="SEC15"/>
    <property type="match status" value="1"/>
</dbReference>
<comment type="caution">
    <text evidence="2">The sequence shown here is derived from an EMBL/GenBank/DDBJ whole genome shotgun (WGS) entry which is preliminary data.</text>
</comment>
<dbReference type="PANTHER" id="PTHR12702:SF0">
    <property type="entry name" value="EXOCYST COMPLEX COMPONENT 6"/>
    <property type="match status" value="1"/>
</dbReference>
<reference evidence="3" key="1">
    <citation type="journal article" date="2020" name="Nat. Commun.">
        <title>Genome assembly of wild tea tree DASZ reveals pedigree and selection history of tea varieties.</title>
        <authorList>
            <person name="Zhang W."/>
            <person name="Zhang Y."/>
            <person name="Qiu H."/>
            <person name="Guo Y."/>
            <person name="Wan H."/>
            <person name="Zhang X."/>
            <person name="Scossa F."/>
            <person name="Alseekh S."/>
            <person name="Zhang Q."/>
            <person name="Wang P."/>
            <person name="Xu L."/>
            <person name="Schmidt M.H."/>
            <person name="Jia X."/>
            <person name="Li D."/>
            <person name="Zhu A."/>
            <person name="Guo F."/>
            <person name="Chen W."/>
            <person name="Ni D."/>
            <person name="Usadel B."/>
            <person name="Fernie A.R."/>
            <person name="Wen W."/>
        </authorList>
    </citation>
    <scope>NUCLEOTIDE SEQUENCE [LARGE SCALE GENOMIC DNA]</scope>
    <source>
        <strain evidence="3">cv. G240</strain>
    </source>
</reference>
<dbReference type="GO" id="GO:0016020">
    <property type="term" value="C:membrane"/>
    <property type="evidence" value="ECO:0007669"/>
    <property type="project" value="TreeGrafter"/>
</dbReference>